<comment type="similarity">
    <text evidence="2 7">Belongs to the major facilitator superfamily. Sugar transporter (TC 2.A.1.1) family.</text>
</comment>
<evidence type="ECO:0000256" key="7">
    <source>
        <dbReference type="RuleBase" id="RU003346"/>
    </source>
</evidence>
<dbReference type="RefSeq" id="XP_013255346.1">
    <property type="nucleotide sequence ID" value="XM_013399892.1"/>
</dbReference>
<dbReference type="InterPro" id="IPR036259">
    <property type="entry name" value="MFS_trans_sf"/>
</dbReference>
<evidence type="ECO:0000256" key="3">
    <source>
        <dbReference type="ARBA" id="ARBA00022448"/>
    </source>
</evidence>
<dbReference type="InterPro" id="IPR005828">
    <property type="entry name" value="MFS_sugar_transport-like"/>
</dbReference>
<dbReference type="InterPro" id="IPR005829">
    <property type="entry name" value="Sugar_transporter_CS"/>
</dbReference>
<feature type="transmembrane region" description="Helical" evidence="8">
    <location>
        <begin position="278"/>
        <end position="297"/>
    </location>
</feature>
<dbReference type="InterPro" id="IPR003663">
    <property type="entry name" value="Sugar/inositol_transpt"/>
</dbReference>
<feature type="transmembrane region" description="Helical" evidence="8">
    <location>
        <begin position="373"/>
        <end position="391"/>
    </location>
</feature>
<evidence type="ECO:0000256" key="1">
    <source>
        <dbReference type="ARBA" id="ARBA00004141"/>
    </source>
</evidence>
<feature type="transmembrane region" description="Helical" evidence="8">
    <location>
        <begin position="338"/>
        <end position="361"/>
    </location>
</feature>
<feature type="domain" description="Major facilitator superfamily (MFS) profile" evidence="9">
    <location>
        <begin position="1"/>
        <end position="428"/>
    </location>
</feature>
<dbReference type="NCBIfam" id="TIGR00879">
    <property type="entry name" value="SP"/>
    <property type="match status" value="1"/>
</dbReference>
<comment type="subcellular location">
    <subcellularLocation>
        <location evidence="1">Membrane</location>
        <topology evidence="1">Multi-pass membrane protein</topology>
    </subcellularLocation>
</comment>
<dbReference type="Gene3D" id="1.20.1250.20">
    <property type="entry name" value="MFS general substrate transporter like domains"/>
    <property type="match status" value="1"/>
</dbReference>
<reference evidence="10 11" key="1">
    <citation type="submission" date="2013-03" db="EMBL/GenBank/DDBJ databases">
        <title>The Genome Sequence of Exophiala aquamarina CBS 119918.</title>
        <authorList>
            <consortium name="The Broad Institute Genomics Platform"/>
            <person name="Cuomo C."/>
            <person name="de Hoog S."/>
            <person name="Gorbushina A."/>
            <person name="Walker B."/>
            <person name="Young S.K."/>
            <person name="Zeng Q."/>
            <person name="Gargeya S."/>
            <person name="Fitzgerald M."/>
            <person name="Haas B."/>
            <person name="Abouelleil A."/>
            <person name="Allen A.W."/>
            <person name="Alvarado L."/>
            <person name="Arachchi H.M."/>
            <person name="Berlin A.M."/>
            <person name="Chapman S.B."/>
            <person name="Gainer-Dewar J."/>
            <person name="Goldberg J."/>
            <person name="Griggs A."/>
            <person name="Gujja S."/>
            <person name="Hansen M."/>
            <person name="Howarth C."/>
            <person name="Imamovic A."/>
            <person name="Ireland A."/>
            <person name="Larimer J."/>
            <person name="McCowan C."/>
            <person name="Murphy C."/>
            <person name="Pearson M."/>
            <person name="Poon T.W."/>
            <person name="Priest M."/>
            <person name="Roberts A."/>
            <person name="Saif S."/>
            <person name="Shea T."/>
            <person name="Sisk P."/>
            <person name="Sykes S."/>
            <person name="Wortman J."/>
            <person name="Nusbaum C."/>
            <person name="Birren B."/>
        </authorList>
    </citation>
    <scope>NUCLEOTIDE SEQUENCE [LARGE SCALE GENOMIC DNA]</scope>
    <source>
        <strain evidence="10 11">CBS 119918</strain>
    </source>
</reference>
<keyword evidence="5 8" id="KW-1133">Transmembrane helix</keyword>
<dbReference type="PRINTS" id="PR00171">
    <property type="entry name" value="SUGRTRNSPORT"/>
</dbReference>
<feature type="transmembrane region" description="Helical" evidence="8">
    <location>
        <begin position="29"/>
        <end position="51"/>
    </location>
</feature>
<accession>A0A072NYX4</accession>
<protein>
    <recommendedName>
        <fullName evidence="9">Major facilitator superfamily (MFS) profile domain-containing protein</fullName>
    </recommendedName>
</protein>
<proteinExistence type="inferred from homology"/>
<evidence type="ECO:0000256" key="5">
    <source>
        <dbReference type="ARBA" id="ARBA00022989"/>
    </source>
</evidence>
<dbReference type="PROSITE" id="PS00217">
    <property type="entry name" value="SUGAR_TRANSPORT_2"/>
    <property type="match status" value="1"/>
</dbReference>
<evidence type="ECO:0000313" key="11">
    <source>
        <dbReference type="Proteomes" id="UP000027920"/>
    </source>
</evidence>
<keyword evidence="3 7" id="KW-0813">Transport</keyword>
<evidence type="ECO:0000313" key="10">
    <source>
        <dbReference type="EMBL" id="KEF52756.1"/>
    </source>
</evidence>
<dbReference type="PANTHER" id="PTHR48022">
    <property type="entry name" value="PLASTIDIC GLUCOSE TRANSPORTER 4"/>
    <property type="match status" value="1"/>
</dbReference>
<feature type="transmembrane region" description="Helical" evidence="8">
    <location>
        <begin position="403"/>
        <end position="424"/>
    </location>
</feature>
<dbReference type="Pfam" id="PF00083">
    <property type="entry name" value="Sugar_tr"/>
    <property type="match status" value="1"/>
</dbReference>
<feature type="transmembrane region" description="Helical" evidence="8">
    <location>
        <begin position="304"/>
        <end position="326"/>
    </location>
</feature>
<feature type="transmembrane region" description="Helical" evidence="8">
    <location>
        <begin position="118"/>
        <end position="136"/>
    </location>
</feature>
<evidence type="ECO:0000256" key="4">
    <source>
        <dbReference type="ARBA" id="ARBA00022692"/>
    </source>
</evidence>
<dbReference type="VEuPathDB" id="FungiDB:A1O9_11173"/>
<dbReference type="HOGENOM" id="CLU_001265_30_13_1"/>
<dbReference type="EMBL" id="AMGV01000016">
    <property type="protein sequence ID" value="KEF52756.1"/>
    <property type="molecule type" value="Genomic_DNA"/>
</dbReference>
<evidence type="ECO:0000256" key="6">
    <source>
        <dbReference type="ARBA" id="ARBA00023136"/>
    </source>
</evidence>
<dbReference type="InterPro" id="IPR020846">
    <property type="entry name" value="MFS_dom"/>
</dbReference>
<dbReference type="Proteomes" id="UP000027920">
    <property type="component" value="Unassembled WGS sequence"/>
</dbReference>
<dbReference type="AlphaFoldDB" id="A0A072NYX4"/>
<dbReference type="PROSITE" id="PS50850">
    <property type="entry name" value="MFS"/>
    <property type="match status" value="1"/>
</dbReference>
<keyword evidence="4 8" id="KW-0812">Transmembrane</keyword>
<sequence>MGTVFGLPSFYSYFKLNTTGPNATYANNIIGATNGIYSGGGIIGCLCLPWLADHIGRKRTIQITCLICIVAVVLQCGAVHVGMLLIGRFLGGASAGMMNCIVPLYMSEVAPPARRGKLVGLHGTLLVLGYGLAGWTGLGCYFEPNPQIQWRLCLALQLVAPLALILPSPKLPESPRYLLQKGRHVEALALLCRLHHSPEDPHDIMAREESVQIQRQLELDKSMPKGLVAIVRTPSLFKRYLLGVFVQCLAQSTGVLVVNNYQVILLNGLGLTGWLPLLLYAIYASWAAVLNLVAALIVDRAGRVRLLCIGITGCALMMTVYTALVAKYSGTTNKTGQAFAVLFLYLFVTFYALCVDAVSYVYCSEIFPTSLRASGMAASVTGLFATTLLYTQPAPQAFAVIGWKYYLIFIIVPICGVPFLYLFAPETKGLRLEEVGALFGEQIAIDFTHMNPEERARFDRELLHSDDGPAEKVLESPIK</sequence>
<keyword evidence="6 8" id="KW-0472">Membrane</keyword>
<evidence type="ECO:0000256" key="2">
    <source>
        <dbReference type="ARBA" id="ARBA00010992"/>
    </source>
</evidence>
<dbReference type="OrthoDB" id="6612291at2759"/>
<feature type="transmembrane region" description="Helical" evidence="8">
    <location>
        <begin position="240"/>
        <end position="258"/>
    </location>
</feature>
<organism evidence="10 11">
    <name type="scientific">Exophiala aquamarina CBS 119918</name>
    <dbReference type="NCBI Taxonomy" id="1182545"/>
    <lineage>
        <taxon>Eukaryota</taxon>
        <taxon>Fungi</taxon>
        <taxon>Dikarya</taxon>
        <taxon>Ascomycota</taxon>
        <taxon>Pezizomycotina</taxon>
        <taxon>Eurotiomycetes</taxon>
        <taxon>Chaetothyriomycetidae</taxon>
        <taxon>Chaetothyriales</taxon>
        <taxon>Herpotrichiellaceae</taxon>
        <taxon>Exophiala</taxon>
    </lineage>
</organism>
<evidence type="ECO:0000256" key="8">
    <source>
        <dbReference type="SAM" id="Phobius"/>
    </source>
</evidence>
<dbReference type="GO" id="GO:0005351">
    <property type="term" value="F:carbohydrate:proton symporter activity"/>
    <property type="evidence" value="ECO:0007669"/>
    <property type="project" value="TreeGrafter"/>
</dbReference>
<gene>
    <name evidence="10" type="ORF">A1O9_11173</name>
</gene>
<feature type="transmembrane region" description="Helical" evidence="8">
    <location>
        <begin position="63"/>
        <end position="83"/>
    </location>
</feature>
<name>A0A072NYX4_9EURO</name>
<dbReference type="GeneID" id="25286073"/>
<dbReference type="SUPFAM" id="SSF103473">
    <property type="entry name" value="MFS general substrate transporter"/>
    <property type="match status" value="1"/>
</dbReference>
<comment type="caution">
    <text evidence="10">The sequence shown here is derived from an EMBL/GenBank/DDBJ whole genome shotgun (WGS) entry which is preliminary data.</text>
</comment>
<keyword evidence="11" id="KW-1185">Reference proteome</keyword>
<dbReference type="PANTHER" id="PTHR48022:SF11">
    <property type="entry name" value="MONOSACCHARIDE TRANSPORTER (HXT8), PUTATIVE (AFU_ORTHOLOGUE AFUA_2G08120)-RELATED"/>
    <property type="match status" value="1"/>
</dbReference>
<evidence type="ECO:0000259" key="9">
    <source>
        <dbReference type="PROSITE" id="PS50850"/>
    </source>
</evidence>
<dbReference type="InterPro" id="IPR050360">
    <property type="entry name" value="MFS_Sugar_Transporters"/>
</dbReference>
<dbReference type="GO" id="GO:0016020">
    <property type="term" value="C:membrane"/>
    <property type="evidence" value="ECO:0007669"/>
    <property type="project" value="UniProtKB-SubCell"/>
</dbReference>